<keyword evidence="1" id="KW-0472">Membrane</keyword>
<feature type="transmembrane region" description="Helical" evidence="1">
    <location>
        <begin position="36"/>
        <end position="56"/>
    </location>
</feature>
<gene>
    <name evidence="2" type="ORF">H5V45_02780</name>
</gene>
<dbReference type="AlphaFoldDB" id="A0A7X0RDC9"/>
<proteinExistence type="predicted"/>
<accession>A0A7X0RDC9</accession>
<evidence type="ECO:0000313" key="2">
    <source>
        <dbReference type="EMBL" id="MBB6626238.1"/>
    </source>
</evidence>
<keyword evidence="1" id="KW-1133">Transmembrane helix</keyword>
<dbReference type="Proteomes" id="UP000523955">
    <property type="component" value="Unassembled WGS sequence"/>
</dbReference>
<feature type="transmembrane region" description="Helical" evidence="1">
    <location>
        <begin position="6"/>
        <end position="29"/>
    </location>
</feature>
<reference evidence="2 3" key="1">
    <citation type="submission" date="2020-08" db="EMBL/GenBank/DDBJ databases">
        <authorList>
            <person name="Seo M.-J."/>
        </authorList>
    </citation>
    <scope>NUCLEOTIDE SEQUENCE [LARGE SCALE GENOMIC DNA]</scope>
    <source>
        <strain evidence="2 3">KIGAM211</strain>
    </source>
</reference>
<keyword evidence="1" id="KW-0812">Transmembrane</keyword>
<feature type="transmembrane region" description="Helical" evidence="1">
    <location>
        <begin position="76"/>
        <end position="97"/>
    </location>
</feature>
<name>A0A7X0RDC9_9ACTN</name>
<evidence type="ECO:0000313" key="3">
    <source>
        <dbReference type="Proteomes" id="UP000523955"/>
    </source>
</evidence>
<sequence length="219" mass="24134">MSVDDLLFLLGPASAPVLAPLALVTLLVLGRPRTEVWLASGLFTVVAWTWATYWWCLDKLMVEYVDNRSIHVAMDVAQAGCALASMALVVTAGRAAYAVADARRRASDDVGWFAYAPLGPHDPALGRAVRKVSLEHDPYGGPFWDDEGCLGEDFPDLHDLVGLSSGLYDDMMAWHEDWLEHGSSPSPDWTETHDAQHRELVRRLRTEVHPYISVTPGPA</sequence>
<organism evidence="2 3">
    <name type="scientific">Nocardioides luti</name>
    <dbReference type="NCBI Taxonomy" id="2761101"/>
    <lineage>
        <taxon>Bacteria</taxon>
        <taxon>Bacillati</taxon>
        <taxon>Actinomycetota</taxon>
        <taxon>Actinomycetes</taxon>
        <taxon>Propionibacteriales</taxon>
        <taxon>Nocardioidaceae</taxon>
        <taxon>Nocardioides</taxon>
    </lineage>
</organism>
<keyword evidence="3" id="KW-1185">Reference proteome</keyword>
<dbReference type="RefSeq" id="WP_185251534.1">
    <property type="nucleotide sequence ID" value="NZ_JACKXE010000001.1"/>
</dbReference>
<protein>
    <submittedName>
        <fullName evidence="2">Uncharacterized protein</fullName>
    </submittedName>
</protein>
<evidence type="ECO:0000256" key="1">
    <source>
        <dbReference type="SAM" id="Phobius"/>
    </source>
</evidence>
<dbReference type="EMBL" id="JACKXE010000001">
    <property type="protein sequence ID" value="MBB6626238.1"/>
    <property type="molecule type" value="Genomic_DNA"/>
</dbReference>
<comment type="caution">
    <text evidence="2">The sequence shown here is derived from an EMBL/GenBank/DDBJ whole genome shotgun (WGS) entry which is preliminary data.</text>
</comment>